<sequence length="102" mass="11006">MADQSHNCSGAGMSIAFLSGAVLGAMAAILYAPKSGVETRAALRGYARRTEEEMLEKAREIRQDISQTVDEAKRYLRETEATIAAAVAAGKEAFKKERADRA</sequence>
<dbReference type="InterPro" id="IPR052928">
    <property type="entry name" value="Desiccation-related_membrane"/>
</dbReference>
<reference evidence="2 3" key="1">
    <citation type="submission" date="2021-02" db="EMBL/GenBank/DDBJ databases">
        <authorList>
            <person name="Han P."/>
        </authorList>
    </citation>
    <scope>NUCLEOTIDE SEQUENCE [LARGE SCALE GENOMIC DNA]</scope>
    <source>
        <strain evidence="2">Candidatus Nitrospira sp. ZN2</strain>
    </source>
</reference>
<proteinExistence type="predicted"/>
<organism evidence="2 3">
    <name type="scientific">Nitrospira defluvii</name>
    <dbReference type="NCBI Taxonomy" id="330214"/>
    <lineage>
        <taxon>Bacteria</taxon>
        <taxon>Pseudomonadati</taxon>
        <taxon>Nitrospirota</taxon>
        <taxon>Nitrospiria</taxon>
        <taxon>Nitrospirales</taxon>
        <taxon>Nitrospiraceae</taxon>
        <taxon>Nitrospira</taxon>
    </lineage>
</organism>
<dbReference type="Proteomes" id="UP000675880">
    <property type="component" value="Unassembled WGS sequence"/>
</dbReference>
<dbReference type="PANTHER" id="PTHR35792:SF2">
    <property type="entry name" value="GENERAL STRESS PROTEIN"/>
    <property type="match status" value="1"/>
</dbReference>
<evidence type="ECO:0008006" key="4">
    <source>
        <dbReference type="Google" id="ProtNLM"/>
    </source>
</evidence>
<dbReference type="EMBL" id="CAJNBJ010000016">
    <property type="protein sequence ID" value="CAE6760551.1"/>
    <property type="molecule type" value="Genomic_DNA"/>
</dbReference>
<dbReference type="PANTHER" id="PTHR35792">
    <property type="entry name" value="GENERAL STRESS PROTEIN"/>
    <property type="match status" value="1"/>
</dbReference>
<dbReference type="Pfam" id="PF12732">
    <property type="entry name" value="YtxH"/>
    <property type="match status" value="1"/>
</dbReference>
<comment type="caution">
    <text evidence="2">The sequence shown here is derived from an EMBL/GenBank/DDBJ whole genome shotgun (WGS) entry which is preliminary data.</text>
</comment>
<name>A0ABM8RM13_9BACT</name>
<evidence type="ECO:0000313" key="2">
    <source>
        <dbReference type="EMBL" id="CAE6760551.1"/>
    </source>
</evidence>
<keyword evidence="1" id="KW-1133">Transmembrane helix</keyword>
<evidence type="ECO:0000313" key="3">
    <source>
        <dbReference type="Proteomes" id="UP000675880"/>
    </source>
</evidence>
<protein>
    <recommendedName>
        <fullName evidence="4">YtxH domain-containing protein</fullName>
    </recommendedName>
</protein>
<keyword evidence="3" id="KW-1185">Reference proteome</keyword>
<accession>A0ABM8RM13</accession>
<gene>
    <name evidence="2" type="ORF">NSPZN2_30622</name>
</gene>
<dbReference type="RefSeq" id="WP_213042760.1">
    <property type="nucleotide sequence ID" value="NZ_CAJNBJ010000016.1"/>
</dbReference>
<keyword evidence="1" id="KW-0472">Membrane</keyword>
<keyword evidence="1" id="KW-0812">Transmembrane</keyword>
<feature type="transmembrane region" description="Helical" evidence="1">
    <location>
        <begin position="12"/>
        <end position="32"/>
    </location>
</feature>
<evidence type="ECO:0000256" key="1">
    <source>
        <dbReference type="SAM" id="Phobius"/>
    </source>
</evidence>
<dbReference type="InterPro" id="IPR024623">
    <property type="entry name" value="YtxH"/>
</dbReference>